<sequence length="128" mass="14737">SLTLKKVLDDITFDIKSIQNLALSIPKTLINFGIGFKMPPQTLDLFLKNCRAELVGLDLYYYFNMIDDSFLEIFVQHAKENQCFKRLNFEEAPSTHLKSVLDRPSKLLEHAKKVINIKKFKFGANPSD</sequence>
<organism evidence="1 2">
    <name type="scientific">Dentiscutata erythropus</name>
    <dbReference type="NCBI Taxonomy" id="1348616"/>
    <lineage>
        <taxon>Eukaryota</taxon>
        <taxon>Fungi</taxon>
        <taxon>Fungi incertae sedis</taxon>
        <taxon>Mucoromycota</taxon>
        <taxon>Glomeromycotina</taxon>
        <taxon>Glomeromycetes</taxon>
        <taxon>Diversisporales</taxon>
        <taxon>Gigasporaceae</taxon>
        <taxon>Dentiscutata</taxon>
    </lineage>
</organism>
<dbReference type="EMBL" id="CAJVPY010044198">
    <property type="protein sequence ID" value="CAG8808773.1"/>
    <property type="molecule type" value="Genomic_DNA"/>
</dbReference>
<keyword evidence="2" id="KW-1185">Reference proteome</keyword>
<dbReference type="Proteomes" id="UP000789405">
    <property type="component" value="Unassembled WGS sequence"/>
</dbReference>
<dbReference type="OrthoDB" id="2340529at2759"/>
<reference evidence="1" key="1">
    <citation type="submission" date="2021-06" db="EMBL/GenBank/DDBJ databases">
        <authorList>
            <person name="Kallberg Y."/>
            <person name="Tangrot J."/>
            <person name="Rosling A."/>
        </authorList>
    </citation>
    <scope>NUCLEOTIDE SEQUENCE</scope>
    <source>
        <strain evidence="1">MA453B</strain>
    </source>
</reference>
<feature type="non-terminal residue" evidence="1">
    <location>
        <position position="1"/>
    </location>
</feature>
<feature type="non-terminal residue" evidence="1">
    <location>
        <position position="128"/>
    </location>
</feature>
<comment type="caution">
    <text evidence="1">The sequence shown here is derived from an EMBL/GenBank/DDBJ whole genome shotgun (WGS) entry which is preliminary data.</text>
</comment>
<accession>A0A9N9PBH6</accession>
<dbReference type="AlphaFoldDB" id="A0A9N9PBH6"/>
<gene>
    <name evidence="1" type="ORF">DERYTH_LOCUS24958</name>
</gene>
<proteinExistence type="predicted"/>
<protein>
    <submittedName>
        <fullName evidence="1">13675_t:CDS:1</fullName>
    </submittedName>
</protein>
<name>A0A9N9PBH6_9GLOM</name>
<evidence type="ECO:0000313" key="1">
    <source>
        <dbReference type="EMBL" id="CAG8808773.1"/>
    </source>
</evidence>
<evidence type="ECO:0000313" key="2">
    <source>
        <dbReference type="Proteomes" id="UP000789405"/>
    </source>
</evidence>